<dbReference type="OrthoDB" id="1436530at2759"/>
<sequence length="138" mass="16493">MCSVPLAGEPVWREDEDTNIMLKNLTPMILKWNKDNIGNLFRRKNRLISRIEGIQRTDDHVNNRFLCKLEKDLKKELDEVLKQEEIMWFQKSRGQWIQDGDKNTKLYHTKTIVRRRIKLTLSKMMRVNGLKTPSRLTI</sequence>
<dbReference type="Proteomes" id="UP000634136">
    <property type="component" value="Unassembled WGS sequence"/>
</dbReference>
<comment type="caution">
    <text evidence="1">The sequence shown here is derived from an EMBL/GenBank/DDBJ whole genome shotgun (WGS) entry which is preliminary data.</text>
</comment>
<reference evidence="1" key="1">
    <citation type="submission" date="2020-09" db="EMBL/GenBank/DDBJ databases">
        <title>Genome-Enabled Discovery of Anthraquinone Biosynthesis in Senna tora.</title>
        <authorList>
            <person name="Kang S.-H."/>
            <person name="Pandey R.P."/>
            <person name="Lee C.-M."/>
            <person name="Sim J.-S."/>
            <person name="Jeong J.-T."/>
            <person name="Choi B.-S."/>
            <person name="Jung M."/>
            <person name="Ginzburg D."/>
            <person name="Zhao K."/>
            <person name="Won S.Y."/>
            <person name="Oh T.-J."/>
            <person name="Yu Y."/>
            <person name="Kim N.-H."/>
            <person name="Lee O.R."/>
            <person name="Lee T.-H."/>
            <person name="Bashyal P."/>
            <person name="Kim T.-S."/>
            <person name="Lee W.-H."/>
            <person name="Kawkins C."/>
            <person name="Kim C.-K."/>
            <person name="Kim J.S."/>
            <person name="Ahn B.O."/>
            <person name="Rhee S.Y."/>
            <person name="Sohng J.K."/>
        </authorList>
    </citation>
    <scope>NUCLEOTIDE SEQUENCE</scope>
    <source>
        <tissue evidence="1">Leaf</tissue>
    </source>
</reference>
<gene>
    <name evidence="1" type="ORF">G2W53_041066</name>
</gene>
<protein>
    <submittedName>
        <fullName evidence="1">Ribonuclease H</fullName>
    </submittedName>
</protein>
<dbReference type="EMBL" id="JAAIUW010000013">
    <property type="protein sequence ID" value="KAF7801955.1"/>
    <property type="molecule type" value="Genomic_DNA"/>
</dbReference>
<evidence type="ECO:0000313" key="1">
    <source>
        <dbReference type="EMBL" id="KAF7801955.1"/>
    </source>
</evidence>
<dbReference type="AlphaFoldDB" id="A0A834SD71"/>
<name>A0A834SD71_9FABA</name>
<accession>A0A834SD71</accession>
<proteinExistence type="predicted"/>
<evidence type="ECO:0000313" key="2">
    <source>
        <dbReference type="Proteomes" id="UP000634136"/>
    </source>
</evidence>
<keyword evidence="2" id="KW-1185">Reference proteome</keyword>
<organism evidence="1 2">
    <name type="scientific">Senna tora</name>
    <dbReference type="NCBI Taxonomy" id="362788"/>
    <lineage>
        <taxon>Eukaryota</taxon>
        <taxon>Viridiplantae</taxon>
        <taxon>Streptophyta</taxon>
        <taxon>Embryophyta</taxon>
        <taxon>Tracheophyta</taxon>
        <taxon>Spermatophyta</taxon>
        <taxon>Magnoliopsida</taxon>
        <taxon>eudicotyledons</taxon>
        <taxon>Gunneridae</taxon>
        <taxon>Pentapetalae</taxon>
        <taxon>rosids</taxon>
        <taxon>fabids</taxon>
        <taxon>Fabales</taxon>
        <taxon>Fabaceae</taxon>
        <taxon>Caesalpinioideae</taxon>
        <taxon>Cassia clade</taxon>
        <taxon>Senna</taxon>
    </lineage>
</organism>